<dbReference type="PDB" id="5Z8P">
    <property type="method" value="X-ray"/>
    <property type="resolution" value="1.35 A"/>
    <property type="chains" value="A=1-271"/>
</dbReference>
<dbReference type="SUPFAM" id="SSF53474">
    <property type="entry name" value="alpha/beta-Hydrolases"/>
    <property type="match status" value="1"/>
</dbReference>
<dbReference type="PDB" id="5Z82">
    <property type="method" value="X-ray"/>
    <property type="resolution" value="1.69 A"/>
    <property type="chains" value="A=1-271"/>
</dbReference>
<dbReference type="Gene3D" id="3.40.50.1820">
    <property type="entry name" value="alpha/beta hydrolase"/>
    <property type="match status" value="1"/>
</dbReference>
<evidence type="ECO:0007829" key="7">
    <source>
        <dbReference type="PDB" id="5Z89"/>
    </source>
</evidence>
<dbReference type="PDB" id="7C8L">
    <property type="method" value="X-ray"/>
    <property type="resolution" value="1.45 A"/>
    <property type="chains" value="A=1-271"/>
</dbReference>
<dbReference type="AlphaFoldDB" id="A0A0M3PNA2"/>
<dbReference type="GO" id="GO:0046872">
    <property type="term" value="F:metal ion binding"/>
    <property type="evidence" value="ECO:0007669"/>
    <property type="project" value="UniProtKB-KW"/>
</dbReference>
<evidence type="ECO:0007829" key="9">
    <source>
        <dbReference type="PDB" id="7C8L"/>
    </source>
</evidence>
<dbReference type="PDB" id="5Z95">
    <property type="method" value="X-ray"/>
    <property type="resolution" value="1.20 A"/>
    <property type="chains" value="A=1-271"/>
</dbReference>
<evidence type="ECO:0007829" key="10">
    <source>
        <dbReference type="PDB" id="7SNU"/>
    </source>
</evidence>
<dbReference type="SMR" id="A0A0M3PNA2"/>
<reference evidence="11" key="5">
    <citation type="journal article" date="2021" name="Plant Physiol.">
        <title>Molecular basis for high ligand sensitivity and selectivity of strigolactone receptors in Striga.</title>
        <authorList>
            <person name="Wang Y."/>
            <person name="Yao R."/>
            <person name="Du X."/>
            <person name="Guo L."/>
            <person name="Chen L."/>
            <person name="Xie D."/>
            <person name="Smith S.M."/>
        </authorList>
    </citation>
    <scope>X-RAY CRYSTALLOGRAPHY (2.33 ANGSTROMS)</scope>
</reference>
<evidence type="ECO:0000256" key="2">
    <source>
        <dbReference type="ARBA" id="ARBA00022801"/>
    </source>
</evidence>
<dbReference type="InterPro" id="IPR000073">
    <property type="entry name" value="AB_hydrolase_1"/>
</dbReference>
<dbReference type="PDB" id="5Z89">
    <property type="method" value="X-ray"/>
    <property type="resolution" value="1.42 A"/>
    <property type="chains" value="A=1-271"/>
</dbReference>
<proteinExistence type="evidence at protein level"/>
<reference evidence="5" key="3">
    <citation type="journal article" date="2018" name="Nat. Commun.">
        <title>Structural analysis of HTL and D14 proteins reveals the basis for ligand selectivity in Striga.</title>
        <authorList>
            <person name="Xu Y."/>
            <person name="Miyakawa T."/>
            <person name="Nosaki S."/>
            <person name="Nakamura A."/>
            <person name="Lyu Y."/>
            <person name="Nakamura H."/>
            <person name="Ohto U."/>
            <person name="Ishida H."/>
            <person name="Shimizu T."/>
            <person name="Asami T."/>
            <person name="Tanokura M."/>
        </authorList>
    </citation>
    <scope>X-RAY CRYSTALLOGRAPHY (1.90 ANGSTROMS)</scope>
</reference>
<dbReference type="PDBsum" id="6A9D"/>
<dbReference type="PANTHER" id="PTHR43039">
    <property type="entry name" value="ESTERASE-RELATED"/>
    <property type="match status" value="1"/>
</dbReference>
<evidence type="ECO:0000313" key="4">
    <source>
        <dbReference type="EMBL" id="ALB07162.1"/>
    </source>
</evidence>
<feature type="binding site" evidence="10">
    <location>
        <position position="231"/>
    </location>
    <ligand>
        <name>Mg(2+)</name>
        <dbReference type="ChEBI" id="CHEBI:18420"/>
    </ligand>
</feature>
<reference evidence="8" key="4">
    <citation type="submission" date="2018-07" db="PDB data bank">
        <title>Crystal structure of the strigolactone receptor ShHTL5 from Striga hermonthica.</title>
        <authorList>
            <person name="Zhang Y.Y."/>
            <person name="Xi Z."/>
            <person name="Wang D.W."/>
        </authorList>
    </citation>
    <scope>X-RAY CRYSTALLOGRAPHY (2.30 ANGSTROMS)</scope>
</reference>
<evidence type="ECO:0007829" key="5">
    <source>
        <dbReference type="PDB" id="5Z7Y"/>
    </source>
</evidence>
<protein>
    <submittedName>
        <fullName evidence="4">Hyposensitive to light 7</fullName>
    </submittedName>
</protein>
<dbReference type="PDBsum" id="5Z89"/>
<dbReference type="PDBsum" id="5Z95"/>
<dbReference type="PDB" id="7SNU">
    <property type="method" value="X-ray"/>
    <property type="resolution" value="1.46 A"/>
    <property type="chains" value="A=1-271"/>
</dbReference>
<dbReference type="PDBsum" id="5Z7Y"/>
<feature type="domain" description="AB hydrolase-1" evidence="3">
    <location>
        <begin position="20"/>
        <end position="256"/>
    </location>
</feature>
<dbReference type="PDB" id="7WA8">
    <property type="method" value="X-ray"/>
    <property type="resolution" value="2.33 A"/>
    <property type="chains" value="A/B=1-271"/>
</dbReference>
<dbReference type="FunFam" id="3.40.50.1820:FF:000042">
    <property type="entry name" value="probable strigolactone esterase DAD2"/>
    <property type="match status" value="1"/>
</dbReference>
<dbReference type="PDB" id="5Z7Y">
    <property type="method" value="X-ray"/>
    <property type="resolution" value="1.90 A"/>
    <property type="chains" value="A/B/C/D=1-271"/>
</dbReference>
<dbReference type="InterPro" id="IPR029058">
    <property type="entry name" value="AB_hydrolase_fold"/>
</dbReference>
<dbReference type="Pfam" id="PF12697">
    <property type="entry name" value="Abhydrolase_6"/>
    <property type="match status" value="1"/>
</dbReference>
<reference evidence="9" key="7">
    <citation type="journal article" date="2022" name="Plant Physiol.">
        <title>Rational design of Striga hermonthica-specific seed germination inhibitors.</title>
        <authorList>
            <person name="Zarban R.A."/>
            <person name="Hameed U.F.S."/>
            <person name="Jamil M."/>
            <person name="Ota T."/>
            <person name="Wang J.Y."/>
            <person name="Arold S.T."/>
            <person name="Asami T."/>
            <person name="Al-Babili S."/>
        </authorList>
    </citation>
    <scope>X-RAY CRYSTALLOGRAPHY (1.45 ANGSTROMS)</scope>
</reference>
<evidence type="ECO:0000259" key="3">
    <source>
        <dbReference type="Pfam" id="PF12697"/>
    </source>
</evidence>
<dbReference type="EMBL" id="KR013127">
    <property type="protein sequence ID" value="ALB07162.1"/>
    <property type="molecule type" value="mRNA"/>
</dbReference>
<evidence type="ECO:0007829" key="11">
    <source>
        <dbReference type="PDB" id="7WA8"/>
    </source>
</evidence>
<reference evidence="4" key="1">
    <citation type="journal article" date="2015" name="Science">
        <title>PARASITIC PLANTS. Probing strigolactone receptors in Striga hermonthica with fluorescence.</title>
        <authorList>
            <person name="Tsuchiya Y."/>
            <person name="Yoshimura M."/>
            <person name="Sato Y."/>
            <person name="Kuwata K."/>
            <person name="Toh S."/>
            <person name="Holbrook-Smith D."/>
            <person name="Zhang H."/>
            <person name="McCourt P."/>
            <person name="Itami K."/>
            <person name="Kinoshita T."/>
            <person name="Hagihara S."/>
        </authorList>
    </citation>
    <scope>NUCLEOTIDE SEQUENCE</scope>
</reference>
<organism evidence="4">
    <name type="scientific">Striga hermonthica</name>
    <name type="common">Purple witchweed</name>
    <name type="synonym">Buchnera hermonthica</name>
    <dbReference type="NCBI Taxonomy" id="68872"/>
    <lineage>
        <taxon>Eukaryota</taxon>
        <taxon>Viridiplantae</taxon>
        <taxon>Streptophyta</taxon>
        <taxon>Embryophyta</taxon>
        <taxon>Tracheophyta</taxon>
        <taxon>Spermatophyta</taxon>
        <taxon>Magnoliopsida</taxon>
        <taxon>eudicotyledons</taxon>
        <taxon>Gunneridae</taxon>
        <taxon>Pentapetalae</taxon>
        <taxon>asterids</taxon>
        <taxon>lamiids</taxon>
        <taxon>Lamiales</taxon>
        <taxon>Orobanchaceae</taxon>
        <taxon>Buchnereae</taxon>
        <taxon>Striga</taxon>
    </lineage>
</organism>
<reference evidence="6 7" key="2">
    <citation type="journal article" date="2018" name="EMBO Rep.">
        <title>Structural basis for specific inhibition of the highly sensitive ShHTL7 receptor.</title>
        <authorList>
            <person name="Shahul Hameed U."/>
            <person name="Haider I."/>
            <person name="Jamil M."/>
            <person name="Kountche B.A."/>
            <person name="Guo X."/>
            <person name="Zarban R.A."/>
            <person name="Kim D."/>
            <person name="Al-Babili S."/>
            <person name="Arold S.T."/>
        </authorList>
    </citation>
    <scope>X-RAY CRYSTALLOGRAPHY (1.20 ANGSTROMS)</scope>
    <scope>SULFINATION AT SER-95</scope>
</reference>
<name>A0A0M3PNA2_STRHE</name>
<comment type="similarity">
    <text evidence="1">Belongs to the AB hydrolase superfamily.</text>
</comment>
<accession>A0A0M3PNA2</accession>
<dbReference type="PDBsum" id="5Z8P"/>
<dbReference type="GO" id="GO:0016787">
    <property type="term" value="F:hydrolase activity"/>
    <property type="evidence" value="ECO:0007669"/>
    <property type="project" value="UniProtKB-KW"/>
</dbReference>
<dbReference type="PDB" id="6A9D">
    <property type="method" value="X-ray"/>
    <property type="resolution" value="2.30 A"/>
    <property type="chains" value="A/B=1-271"/>
</dbReference>
<dbReference type="ESTHER" id="strhe-ShHTL7">
    <property type="family name" value="RsbQ-like"/>
</dbReference>
<keyword evidence="5 6" id="KW-0002">3D-structure</keyword>
<keyword evidence="2" id="KW-0378">Hydrolase</keyword>
<dbReference type="PDBsum" id="5Z82"/>
<evidence type="ECO:0000256" key="1">
    <source>
        <dbReference type="ARBA" id="ARBA00008645"/>
    </source>
</evidence>
<reference evidence="10" key="6">
    <citation type="journal article" date="2022" name="J. Biol. Chem.">
        <title>A novel strigolactone receptor antagonist provides insights into the structural inhibition, conditioning, and germination of the crop parasite Striga.</title>
        <authorList>
            <person name="Arellano-Saab A."/>
            <person name="McErlean C.S.P."/>
            <person name="Lumba S."/>
            <person name="Savchenko A."/>
            <person name="Stogios P.J."/>
            <person name="McCourt P."/>
        </authorList>
    </citation>
    <scope>X-RAY CRYSTALLOGRAPHY (1.46 ANGSTROMS) IN COMPLEX WITH MG(2+)</scope>
</reference>
<keyword evidence="10" id="KW-0479">Metal-binding</keyword>
<sequence>MSSIGLAHNVTILGSGETTVVLGHGYGTDQSVWKLLVPYLVDDYKVLLYDHMGAGTTNPDYFDFDRYSSLEGYSYDLIAILEEFQVSKCIYVGHSMSSMAAAVASIFRPDLFHKLVMISPTPRLINTEEYYGGFEQKVMDETLRSLDENFKSLSLGTAPLLLACDLESAAMQEYCRTLFNMRPDIACCITRMICGLDLRPYLGHVTVPCHIIQSSNDIMVPVAVGEYLRKNLGGPSVVEVMPTEGHLPHLSMPEVTIPVVLRHIRQDITDH</sequence>
<feature type="modified residue" description="Cysteine sulfinic acid (-SO2H)" evidence="7">
    <location>
        <position position="95"/>
    </location>
</feature>
<evidence type="ECO:0007829" key="6">
    <source>
        <dbReference type="PDB" id="5Z82"/>
    </source>
</evidence>
<evidence type="ECO:0007829" key="8">
    <source>
        <dbReference type="PDB" id="6A9D"/>
    </source>
</evidence>